<feature type="region of interest" description="Disordered" evidence="1">
    <location>
        <begin position="60"/>
        <end position="95"/>
    </location>
</feature>
<reference evidence="2 3" key="1">
    <citation type="submission" date="2024-01" db="EMBL/GenBank/DDBJ databases">
        <title>Comparative genomics of Cryptococcus and Kwoniella reveals pathogenesis evolution and contrasting modes of karyotype evolution via chromosome fusion or intercentromeric recombination.</title>
        <authorList>
            <person name="Coelho M.A."/>
            <person name="David-Palma M."/>
            <person name="Shea T."/>
            <person name="Bowers K."/>
            <person name="McGinley-Smith S."/>
            <person name="Mohammad A.W."/>
            <person name="Gnirke A."/>
            <person name="Yurkov A.M."/>
            <person name="Nowrousian M."/>
            <person name="Sun S."/>
            <person name="Cuomo C.A."/>
            <person name="Heitman J."/>
        </authorList>
    </citation>
    <scope>NUCLEOTIDE SEQUENCE [LARGE SCALE GENOMIC DNA]</scope>
    <source>
        <strain evidence="2">CBS 11374</strain>
    </source>
</reference>
<feature type="region of interest" description="Disordered" evidence="1">
    <location>
        <begin position="16"/>
        <end position="47"/>
    </location>
</feature>
<dbReference type="RefSeq" id="XP_062790898.1">
    <property type="nucleotide sequence ID" value="XM_062934847.1"/>
</dbReference>
<feature type="compositionally biased region" description="Low complexity" evidence="1">
    <location>
        <begin position="83"/>
        <end position="95"/>
    </location>
</feature>
<protein>
    <submittedName>
        <fullName evidence="2">Uncharacterized protein</fullName>
    </submittedName>
</protein>
<feature type="region of interest" description="Disordered" evidence="1">
    <location>
        <begin position="136"/>
        <end position="166"/>
    </location>
</feature>
<evidence type="ECO:0000313" key="3">
    <source>
        <dbReference type="Proteomes" id="UP001329825"/>
    </source>
</evidence>
<sequence>MAFAIATQTLAHHFASINKDKKTTPIPNSSSNPSWKQRKMISNHPDSDIVPSVIYDAISPIDQTRGRSTERKIIHSSSPSPPATRRASNSSSISINDKSIVDSNIVTAHHHLPPTTDEISTNPILYLPPLLSPLPESHIHHHHHHHHNRGHDHPDHLGRDEGKEKDETTRVLIQVVEALKGFETRLPDIDPASLALHQALHHFKPWDEDYASTPYNEAFNWSSLTLPKGVERDWYCVVFRSRRKPESANLSLYKADREAHEEAVKNGGLVMYWYGVPDHTGLNLATCIWQSRRHAIKAISGPKHMKAMKETEGAYETYQLERWVLSKKAGKRHLELKKWVGGDVGW</sequence>
<feature type="compositionally biased region" description="Basic and acidic residues" evidence="1">
    <location>
        <begin position="151"/>
        <end position="166"/>
    </location>
</feature>
<dbReference type="Proteomes" id="UP001329825">
    <property type="component" value="Chromosome 4"/>
</dbReference>
<keyword evidence="3" id="KW-1185">Reference proteome</keyword>
<name>A0ABZ1CWM8_9TREE</name>
<proteinExistence type="predicted"/>
<feature type="compositionally biased region" description="Basic and acidic residues" evidence="1">
    <location>
        <begin position="64"/>
        <end position="73"/>
    </location>
</feature>
<dbReference type="PANTHER" id="PTHR36986:SF1">
    <property type="entry name" value="UPF0643 PROTEIN PB2B2.08"/>
    <property type="match status" value="1"/>
</dbReference>
<accession>A0ABZ1CWM8</accession>
<dbReference type="PANTHER" id="PTHR36986">
    <property type="entry name" value="UPF0643 PROTEIN PB2B2.08"/>
    <property type="match status" value="1"/>
</dbReference>
<dbReference type="EMBL" id="CP141884">
    <property type="protein sequence ID" value="WRT66158.1"/>
    <property type="molecule type" value="Genomic_DNA"/>
</dbReference>
<gene>
    <name evidence="2" type="ORF">IL334_003111</name>
</gene>
<organism evidence="2 3">
    <name type="scientific">Kwoniella shivajii</name>
    <dbReference type="NCBI Taxonomy" id="564305"/>
    <lineage>
        <taxon>Eukaryota</taxon>
        <taxon>Fungi</taxon>
        <taxon>Dikarya</taxon>
        <taxon>Basidiomycota</taxon>
        <taxon>Agaricomycotina</taxon>
        <taxon>Tremellomycetes</taxon>
        <taxon>Tremellales</taxon>
        <taxon>Cryptococcaceae</taxon>
        <taxon>Kwoniella</taxon>
    </lineage>
</organism>
<feature type="compositionally biased region" description="Basic residues" evidence="1">
    <location>
        <begin position="139"/>
        <end position="150"/>
    </location>
</feature>
<dbReference type="GeneID" id="87955242"/>
<evidence type="ECO:0000256" key="1">
    <source>
        <dbReference type="SAM" id="MobiDB-lite"/>
    </source>
</evidence>
<evidence type="ECO:0000313" key="2">
    <source>
        <dbReference type="EMBL" id="WRT66158.1"/>
    </source>
</evidence>